<dbReference type="PANTHER" id="PTHR15020">
    <property type="entry name" value="FLAVIN REDUCTASE-RELATED"/>
    <property type="match status" value="1"/>
</dbReference>
<dbReference type="STRING" id="396014.BF93_18250"/>
<proteinExistence type="predicted"/>
<evidence type="ECO:0000313" key="2">
    <source>
        <dbReference type="EMBL" id="EWS81268.1"/>
    </source>
</evidence>
<dbReference type="InterPro" id="IPR036291">
    <property type="entry name" value="NAD(P)-bd_dom_sf"/>
</dbReference>
<dbReference type="HOGENOM" id="CLU_025711_4_5_11"/>
<gene>
    <name evidence="2" type="ORF">BF93_18250</name>
</gene>
<dbReference type="Pfam" id="PF13460">
    <property type="entry name" value="NAD_binding_10"/>
    <property type="match status" value="1"/>
</dbReference>
<name>Z9JTA0_9MICO</name>
<dbReference type="InterPro" id="IPR016040">
    <property type="entry name" value="NAD(P)-bd_dom"/>
</dbReference>
<protein>
    <recommendedName>
        <fullName evidence="1">NAD(P)-binding domain-containing protein</fullName>
    </recommendedName>
</protein>
<comment type="caution">
    <text evidence="2">The sequence shown here is derived from an EMBL/GenBank/DDBJ whole genome shotgun (WGS) entry which is preliminary data.</text>
</comment>
<dbReference type="EMBL" id="JDYK01000009">
    <property type="protein sequence ID" value="EWS81268.1"/>
    <property type="molecule type" value="Genomic_DNA"/>
</dbReference>
<feature type="domain" description="NAD(P)-binding" evidence="1">
    <location>
        <begin position="4"/>
        <end position="192"/>
    </location>
</feature>
<evidence type="ECO:0000313" key="3">
    <source>
        <dbReference type="Proteomes" id="UP000023067"/>
    </source>
</evidence>
<reference evidence="2 3" key="1">
    <citation type="submission" date="2014-02" db="EMBL/GenBank/DDBJ databases">
        <title>Genome sequence of Brachybacterium phenoliresistens strain W13A50.</title>
        <authorList>
            <person name="Wang X."/>
        </authorList>
    </citation>
    <scope>NUCLEOTIDE SEQUENCE [LARGE SCALE GENOMIC DNA]</scope>
    <source>
        <strain evidence="2 3">W13A50</strain>
    </source>
</reference>
<dbReference type="Gene3D" id="3.40.50.720">
    <property type="entry name" value="NAD(P)-binding Rossmann-like Domain"/>
    <property type="match status" value="1"/>
</dbReference>
<evidence type="ECO:0000259" key="1">
    <source>
        <dbReference type="Pfam" id="PF13460"/>
    </source>
</evidence>
<keyword evidence="3" id="KW-1185">Reference proteome</keyword>
<dbReference type="PANTHER" id="PTHR15020:SF50">
    <property type="entry name" value="UPF0659 PROTEIN YMR090W"/>
    <property type="match status" value="1"/>
</dbReference>
<dbReference type="PATRIC" id="fig|396014.3.peg.1985"/>
<organism evidence="2 3">
    <name type="scientific">Brachybacterium phenoliresistens</name>
    <dbReference type="NCBI Taxonomy" id="396014"/>
    <lineage>
        <taxon>Bacteria</taxon>
        <taxon>Bacillati</taxon>
        <taxon>Actinomycetota</taxon>
        <taxon>Actinomycetes</taxon>
        <taxon>Micrococcales</taxon>
        <taxon>Dermabacteraceae</taxon>
        <taxon>Brachybacterium</taxon>
    </lineage>
</organism>
<dbReference type="AlphaFoldDB" id="Z9JTA0"/>
<dbReference type="SUPFAM" id="SSF51735">
    <property type="entry name" value="NAD(P)-binding Rossmann-fold domains"/>
    <property type="match status" value="1"/>
</dbReference>
<dbReference type="eggNOG" id="COG0702">
    <property type="taxonomic scope" value="Bacteria"/>
</dbReference>
<accession>Z9JTA0</accession>
<sequence>MIGADDPLGEAVVREALVRGIAVTATAPDPSRVARVTADLAIRPARERSEEDLREAVSGADAVVLGIGTRLSSPPTMIRTDTAVALVRAMRALGLPRLVAASHVDLAGPARAPRAVRTALAPLRTALHQGSMADMRRMEHLLDSSGLATTVLRAGRLTDLLGSKAYRLVAPEEAVAAPLPLEDLARALVDQALEASSARPVYAVVPARPD</sequence>
<dbReference type="Proteomes" id="UP000023067">
    <property type="component" value="Unassembled WGS sequence"/>
</dbReference>